<protein>
    <recommendedName>
        <fullName evidence="2">Rho-GAP domain-containing protein</fullName>
    </recommendedName>
</protein>
<organism evidence="3 4">
    <name type="scientific">Echinostoma caproni</name>
    <dbReference type="NCBI Taxonomy" id="27848"/>
    <lineage>
        <taxon>Eukaryota</taxon>
        <taxon>Metazoa</taxon>
        <taxon>Spiralia</taxon>
        <taxon>Lophotrochozoa</taxon>
        <taxon>Platyhelminthes</taxon>
        <taxon>Trematoda</taxon>
        <taxon>Digenea</taxon>
        <taxon>Plagiorchiida</taxon>
        <taxon>Echinostomata</taxon>
        <taxon>Echinostomatoidea</taxon>
        <taxon>Echinostomatidae</taxon>
        <taxon>Echinostoma</taxon>
    </lineage>
</organism>
<sequence>MYTFVTQESSHVKLLVDFFRAQEAFLEQSLQVVRKAIPDLLTVIECNKPLTVFHKHLPDHLTESNRFISYVLERCITRLDHESTLQEEKALNLMEADDELLDACDTMTITGALKQYLNSLPEPLITFTMAERWSEALKGYAIFLSLFCSVLSLDYICVVSGINCALCFCLPQTPERFAIFSASSTWSLTHYSIL</sequence>
<dbReference type="OrthoDB" id="19923at2759"/>
<dbReference type="PANTHER" id="PTHR14130">
    <property type="entry name" value="3BP-1 RELATED RHOGAP"/>
    <property type="match status" value="1"/>
</dbReference>
<reference evidence="3 4" key="1">
    <citation type="submission" date="2018-11" db="EMBL/GenBank/DDBJ databases">
        <authorList>
            <consortium name="Pathogen Informatics"/>
        </authorList>
    </citation>
    <scope>NUCLEOTIDE SEQUENCE [LARGE SCALE GENOMIC DNA]</scope>
    <source>
        <strain evidence="3 4">Egypt</strain>
    </source>
</reference>
<name>A0A3P8GQP4_9TREM</name>
<accession>A0A3P8GQP4</accession>
<dbReference type="GO" id="GO:0007165">
    <property type="term" value="P:signal transduction"/>
    <property type="evidence" value="ECO:0007669"/>
    <property type="project" value="InterPro"/>
</dbReference>
<feature type="domain" description="Rho-GAP" evidence="2">
    <location>
        <begin position="38"/>
        <end position="194"/>
    </location>
</feature>
<evidence type="ECO:0000313" key="3">
    <source>
        <dbReference type="EMBL" id="VDP85011.1"/>
    </source>
</evidence>
<dbReference type="InterPro" id="IPR008936">
    <property type="entry name" value="Rho_GTPase_activation_prot"/>
</dbReference>
<dbReference type="InterPro" id="IPR000198">
    <property type="entry name" value="RhoGAP_dom"/>
</dbReference>
<evidence type="ECO:0000256" key="1">
    <source>
        <dbReference type="ARBA" id="ARBA00022468"/>
    </source>
</evidence>
<dbReference type="SUPFAM" id="SSF48350">
    <property type="entry name" value="GTPase activation domain, GAP"/>
    <property type="match status" value="1"/>
</dbReference>
<dbReference type="Proteomes" id="UP000272942">
    <property type="component" value="Unassembled WGS sequence"/>
</dbReference>
<keyword evidence="4" id="KW-1185">Reference proteome</keyword>
<dbReference type="PROSITE" id="PS50238">
    <property type="entry name" value="RHOGAP"/>
    <property type="match status" value="1"/>
</dbReference>
<dbReference type="GO" id="GO:0005096">
    <property type="term" value="F:GTPase activator activity"/>
    <property type="evidence" value="ECO:0007669"/>
    <property type="project" value="UniProtKB-KW"/>
</dbReference>
<dbReference type="AlphaFoldDB" id="A0A3P8GQP4"/>
<gene>
    <name evidence="3" type="ORF">ECPE_LOCUS9224</name>
</gene>
<dbReference type="Gene3D" id="1.10.555.10">
    <property type="entry name" value="Rho GTPase activation protein"/>
    <property type="match status" value="1"/>
</dbReference>
<dbReference type="GO" id="GO:0035020">
    <property type="term" value="P:regulation of Rac protein signal transduction"/>
    <property type="evidence" value="ECO:0007669"/>
    <property type="project" value="TreeGrafter"/>
</dbReference>
<dbReference type="InterPro" id="IPR047165">
    <property type="entry name" value="RHG17/44/SH3BP1-like"/>
</dbReference>
<dbReference type="EMBL" id="UZAN01047097">
    <property type="protein sequence ID" value="VDP85011.1"/>
    <property type="molecule type" value="Genomic_DNA"/>
</dbReference>
<dbReference type="GO" id="GO:0032956">
    <property type="term" value="P:regulation of actin cytoskeleton organization"/>
    <property type="evidence" value="ECO:0007669"/>
    <property type="project" value="TreeGrafter"/>
</dbReference>
<dbReference type="Pfam" id="PF00620">
    <property type="entry name" value="RhoGAP"/>
    <property type="match status" value="1"/>
</dbReference>
<keyword evidence="1" id="KW-0343">GTPase activation</keyword>
<evidence type="ECO:0000259" key="2">
    <source>
        <dbReference type="PROSITE" id="PS50238"/>
    </source>
</evidence>
<dbReference type="PANTHER" id="PTHR14130:SF14">
    <property type="entry name" value="RHO GTPASE-ACTIVATING PROTEIN 92B"/>
    <property type="match status" value="1"/>
</dbReference>
<evidence type="ECO:0000313" key="4">
    <source>
        <dbReference type="Proteomes" id="UP000272942"/>
    </source>
</evidence>
<proteinExistence type="predicted"/>